<dbReference type="AlphaFoldDB" id="A0A5C8ZSK2"/>
<feature type="domain" description="Multidrug resistance protein MdtA-like barrel-sandwich hybrid" evidence="3">
    <location>
        <begin position="64"/>
        <end position="184"/>
    </location>
</feature>
<evidence type="ECO:0000259" key="4">
    <source>
        <dbReference type="Pfam" id="PF25954"/>
    </source>
</evidence>
<dbReference type="PRINTS" id="PR01490">
    <property type="entry name" value="RTXTOXIND"/>
</dbReference>
<sequence>MNTPRFLAVGLVFIALVALVGCEESSAPAPQRSVRSVPVELWTTQPSTIEDRIESVATLSAYESVALTARVSSGKVSAVHFEDGDIVEKGQLLLELDPAEPAARVREVEATLREATLELERLGRLGADISTRAAIDIAKANVAAEQARLDQAKAVLADHRLYAPFAGTLGFRQVSVGALITPGTVVTELDDTRRLKMDFTIPEVYLSRIKVGDRVEAHSPTWPGETFIATVRSVGTRVDPVTRAVTVRGVLDNSDGRLRPGMLLTIDLLAGETSALVLPEQSLIQDGQSSYVYSVDKDSLAVRVPVDVARRVEGGVVIENGIEAGQVVVIRGQVNLRPGIPTTAVNATGQLGQGIAP</sequence>
<dbReference type="InterPro" id="IPR058625">
    <property type="entry name" value="MdtA-like_BSH"/>
</dbReference>
<dbReference type="FunFam" id="2.40.30.170:FF:000010">
    <property type="entry name" value="Efflux RND transporter periplasmic adaptor subunit"/>
    <property type="match status" value="1"/>
</dbReference>
<evidence type="ECO:0000313" key="7">
    <source>
        <dbReference type="Proteomes" id="UP000321039"/>
    </source>
</evidence>
<protein>
    <submittedName>
        <fullName evidence="6">Efflux RND transporter periplasmic adaptor subunit</fullName>
    </submittedName>
</protein>
<proteinExistence type="inferred from homology"/>
<comment type="similarity">
    <text evidence="1">Belongs to the membrane fusion protein (MFP) (TC 8.A.1) family.</text>
</comment>
<feature type="coiled-coil region" evidence="2">
    <location>
        <begin position="105"/>
        <end position="155"/>
    </location>
</feature>
<dbReference type="Gene3D" id="2.40.50.100">
    <property type="match status" value="1"/>
</dbReference>
<keyword evidence="7" id="KW-1185">Reference proteome</keyword>
<dbReference type="GO" id="GO:1990281">
    <property type="term" value="C:efflux pump complex"/>
    <property type="evidence" value="ECO:0007669"/>
    <property type="project" value="TreeGrafter"/>
</dbReference>
<dbReference type="GO" id="GO:0015562">
    <property type="term" value="F:efflux transmembrane transporter activity"/>
    <property type="evidence" value="ECO:0007669"/>
    <property type="project" value="TreeGrafter"/>
</dbReference>
<accession>A0A5C8ZSK2</accession>
<dbReference type="Gene3D" id="2.40.30.170">
    <property type="match status" value="1"/>
</dbReference>
<feature type="domain" description="CusB-like beta-barrel" evidence="4">
    <location>
        <begin position="199"/>
        <end position="269"/>
    </location>
</feature>
<dbReference type="SUPFAM" id="SSF111369">
    <property type="entry name" value="HlyD-like secretion proteins"/>
    <property type="match status" value="1"/>
</dbReference>
<organism evidence="6 7">
    <name type="scientific">Parahaliea maris</name>
    <dbReference type="NCBI Taxonomy" id="2716870"/>
    <lineage>
        <taxon>Bacteria</taxon>
        <taxon>Pseudomonadati</taxon>
        <taxon>Pseudomonadota</taxon>
        <taxon>Gammaproteobacteria</taxon>
        <taxon>Cellvibrionales</taxon>
        <taxon>Halieaceae</taxon>
        <taxon>Parahaliea</taxon>
    </lineage>
</organism>
<dbReference type="PROSITE" id="PS51257">
    <property type="entry name" value="PROKAR_LIPOPROTEIN"/>
    <property type="match status" value="1"/>
</dbReference>
<dbReference type="Gene3D" id="2.40.420.20">
    <property type="match status" value="1"/>
</dbReference>
<evidence type="ECO:0000256" key="2">
    <source>
        <dbReference type="SAM" id="Coils"/>
    </source>
</evidence>
<evidence type="ECO:0000313" key="6">
    <source>
        <dbReference type="EMBL" id="TXS91395.1"/>
    </source>
</evidence>
<dbReference type="EMBL" id="VRZA01000006">
    <property type="protein sequence ID" value="TXS91395.1"/>
    <property type="molecule type" value="Genomic_DNA"/>
</dbReference>
<evidence type="ECO:0000259" key="3">
    <source>
        <dbReference type="Pfam" id="PF25917"/>
    </source>
</evidence>
<dbReference type="InterPro" id="IPR058637">
    <property type="entry name" value="YknX-like_C"/>
</dbReference>
<reference evidence="6 7" key="1">
    <citation type="submission" date="2019-08" db="EMBL/GenBank/DDBJ databases">
        <title>Parahaliea maris sp. nov., isolated from the surface seawater.</title>
        <authorList>
            <person name="Liu Y."/>
        </authorList>
    </citation>
    <scope>NUCLEOTIDE SEQUENCE [LARGE SCALE GENOMIC DNA]</scope>
    <source>
        <strain evidence="6 7">HSLHS9</strain>
    </source>
</reference>
<dbReference type="RefSeq" id="WP_148069629.1">
    <property type="nucleotide sequence ID" value="NZ_VRZA01000006.1"/>
</dbReference>
<dbReference type="InterPro" id="IPR006143">
    <property type="entry name" value="RND_pump_MFP"/>
</dbReference>
<gene>
    <name evidence="6" type="ORF">FV139_16880</name>
</gene>
<dbReference type="Pfam" id="PF25917">
    <property type="entry name" value="BSH_RND"/>
    <property type="match status" value="1"/>
</dbReference>
<keyword evidence="2" id="KW-0175">Coiled coil</keyword>
<dbReference type="InterPro" id="IPR058792">
    <property type="entry name" value="Beta-barrel_RND_2"/>
</dbReference>
<feature type="domain" description="YknX-like C-terminal permuted SH3-like" evidence="5">
    <location>
        <begin position="275"/>
        <end position="340"/>
    </location>
</feature>
<dbReference type="PANTHER" id="PTHR30469:SF16">
    <property type="entry name" value="HAE1 FAMILY EFFLUX PUMP MFP COMPONENT"/>
    <property type="match status" value="1"/>
</dbReference>
<comment type="caution">
    <text evidence="6">The sequence shown here is derived from an EMBL/GenBank/DDBJ whole genome shotgun (WGS) entry which is preliminary data.</text>
</comment>
<evidence type="ECO:0000259" key="5">
    <source>
        <dbReference type="Pfam" id="PF25989"/>
    </source>
</evidence>
<evidence type="ECO:0000256" key="1">
    <source>
        <dbReference type="ARBA" id="ARBA00009477"/>
    </source>
</evidence>
<dbReference type="NCBIfam" id="TIGR01730">
    <property type="entry name" value="RND_mfp"/>
    <property type="match status" value="1"/>
</dbReference>
<dbReference type="Gene3D" id="1.10.287.470">
    <property type="entry name" value="Helix hairpin bin"/>
    <property type="match status" value="1"/>
</dbReference>
<name>A0A5C8ZSK2_9GAMM</name>
<dbReference type="Proteomes" id="UP000321039">
    <property type="component" value="Unassembled WGS sequence"/>
</dbReference>
<dbReference type="PANTHER" id="PTHR30469">
    <property type="entry name" value="MULTIDRUG RESISTANCE PROTEIN MDTA"/>
    <property type="match status" value="1"/>
</dbReference>
<dbReference type="Pfam" id="PF25989">
    <property type="entry name" value="YknX_C"/>
    <property type="match status" value="1"/>
</dbReference>
<dbReference type="Pfam" id="PF25954">
    <property type="entry name" value="Beta-barrel_RND_2"/>
    <property type="match status" value="1"/>
</dbReference>